<dbReference type="Proteomes" id="UP000013015">
    <property type="component" value="Unassembled WGS sequence"/>
</dbReference>
<accession>N6XA96</accession>
<gene>
    <name evidence="1" type="ORF">HMPREF9004_1188</name>
</gene>
<protein>
    <submittedName>
        <fullName evidence="1">Uncharacterized protein</fullName>
    </submittedName>
</protein>
<dbReference type="HOGENOM" id="CLU_3194944_0_0_11"/>
<dbReference type="PATRIC" id="fig|888050.3.peg.1129"/>
<reference evidence="1 2" key="1">
    <citation type="submission" date="2013-03" db="EMBL/GenBank/DDBJ databases">
        <title>Reference genome for the Human Microbiome Project.</title>
        <authorList>
            <person name="Aqrawi P."/>
            <person name="Ayvaz T."/>
            <person name="Bess C."/>
            <person name="Blankenburg K."/>
            <person name="Coyle M."/>
            <person name="Deng J."/>
            <person name="Forbes L."/>
            <person name="Fowler G."/>
            <person name="Francisco L."/>
            <person name="Fu Q."/>
            <person name="Gibbs R."/>
            <person name="Gross S."/>
            <person name="Gubbala S."/>
            <person name="Hale W."/>
            <person name="Hemphill L."/>
            <person name="Highlander S."/>
            <person name="Hirani K."/>
            <person name="Jackson L."/>
            <person name="Jakkamsetti A."/>
            <person name="Javaid M."/>
            <person name="Jayaseelan J.C."/>
            <person name="Jiang H."/>
            <person name="Joshi V."/>
            <person name="Korchina V."/>
            <person name="Kovar C."/>
            <person name="Lara F."/>
            <person name="Lee S."/>
            <person name="Liu Y."/>
            <person name="Mata R."/>
            <person name="Mathew T."/>
            <person name="Munidasa M."/>
            <person name="Muzny D."/>
            <person name="Nazareth L."/>
            <person name="Ngo R."/>
            <person name="Nguyen L."/>
            <person name="Nguyen N."/>
            <person name="Okwuonu G."/>
            <person name="Ongeri F."/>
            <person name="Palculict T."/>
            <person name="Patil S."/>
            <person name="Petrosino J."/>
            <person name="Pham C."/>
            <person name="Pham P."/>
            <person name="Pu L.-L."/>
            <person name="Qin X."/>
            <person name="Qu J."/>
            <person name="Reid J."/>
            <person name="Ross M."/>
            <person name="Ruth R."/>
            <person name="Saada N."/>
            <person name="San Lucas F."/>
            <person name="Santibanez J."/>
            <person name="Shang Y."/>
            <person name="Simmons D."/>
            <person name="Song X.-Z."/>
            <person name="Tang L.-Y."/>
            <person name="Thornton R."/>
            <person name="Warren J."/>
            <person name="Weissenberger G."/>
            <person name="Wilczek-Boney K."/>
            <person name="Worley K."/>
            <person name="Youmans B."/>
            <person name="Zhang J."/>
            <person name="Zhang L."/>
            <person name="Zhao Z."/>
            <person name="Zhou C."/>
            <person name="Zhu D."/>
            <person name="Zhu Y."/>
        </authorList>
    </citation>
    <scope>NUCLEOTIDE SEQUENCE [LARGE SCALE GENOMIC DNA]</scope>
    <source>
        <strain evidence="1 2">F0333</strain>
    </source>
</reference>
<proteinExistence type="predicted"/>
<evidence type="ECO:0000313" key="1">
    <source>
        <dbReference type="EMBL" id="ENO18063.1"/>
    </source>
</evidence>
<keyword evidence="2" id="KW-1185">Reference proteome</keyword>
<dbReference type="EMBL" id="AQHZ01000020">
    <property type="protein sequence ID" value="ENO18063.1"/>
    <property type="molecule type" value="Genomic_DNA"/>
</dbReference>
<organism evidence="1 2">
    <name type="scientific">Schaalia cardiffensis F0333</name>
    <dbReference type="NCBI Taxonomy" id="888050"/>
    <lineage>
        <taxon>Bacteria</taxon>
        <taxon>Bacillati</taxon>
        <taxon>Actinomycetota</taxon>
        <taxon>Actinomycetes</taxon>
        <taxon>Actinomycetales</taxon>
        <taxon>Actinomycetaceae</taxon>
        <taxon>Schaalia</taxon>
    </lineage>
</organism>
<name>N6XA96_9ACTO</name>
<dbReference type="AlphaFoldDB" id="N6XA96"/>
<evidence type="ECO:0000313" key="2">
    <source>
        <dbReference type="Proteomes" id="UP000013015"/>
    </source>
</evidence>
<comment type="caution">
    <text evidence="1">The sequence shown here is derived from an EMBL/GenBank/DDBJ whole genome shotgun (WGS) entry which is preliminary data.</text>
</comment>
<sequence length="45" mass="4702">MASTDSAHIVSTIIPKDTAIQNTQKGDSPTLVPPPRVCSFLVAPP</sequence>